<evidence type="ECO:0000259" key="6">
    <source>
        <dbReference type="Pfam" id="PF07980"/>
    </source>
</evidence>
<dbReference type="Proteomes" id="UP000036166">
    <property type="component" value="Unassembled WGS sequence"/>
</dbReference>
<evidence type="ECO:0000256" key="5">
    <source>
        <dbReference type="ARBA" id="ARBA00023237"/>
    </source>
</evidence>
<dbReference type="Pfam" id="PF07980">
    <property type="entry name" value="SusD_RagB"/>
    <property type="match status" value="1"/>
</dbReference>
<proteinExistence type="inferred from homology"/>
<sequence length="574" mass="65232">MRDMKKKLLICASVLASALVSCDSFLDREPLDKISSEAYFKTAKDLELYVNQFYTVFPAFGGFGIGYLATDGNSDNMVTEDYNTQLAGYTTVPGNASDAGWNWGEIRSINYMLGNLGHMETAFDQNKQFIGEAYFFRSYYYFSLLKKFGDLPWVNEAYDTDSKELFNPRVARNVIVDSMLVDLDKAIEYIPEKGKVDAGRLSKEAALLFKSRVALYEASWEKYHQGTKFGVEGSDYNAYYRVAADAAKQVMDMGTYSLFTTGDPNTSYYNLFNKTEFQDNPEVILARTYSLLLGLTHRAQNYLIYRGSRTGLSKSLVNDYLCLDGKPVAAHPEHSDKNLTDEIKDRDPRLAQTIWCPGDLRYGVGEEPLYFELPFLNLTGEQHCTTGYQLKKGSDPYCVDTENAETGVIVFRYAEALLNYAEAKAELGEITQEDVDKTINVIRQRVGVAGLQLNNIANDPNWQFPALSPIINEVRRERRVEFACEGYRLDDLMRWRAHELIVNKRLKGYYYNASDFPEIVVGEGVYLDENGYVDPYQVSLPNGFQFNPERDYLLPLPTTELVLNGKLEQNPGWN</sequence>
<dbReference type="Pfam" id="PF14322">
    <property type="entry name" value="SusD-like_3"/>
    <property type="match status" value="1"/>
</dbReference>
<feature type="domain" description="SusD-like N-terminal" evidence="7">
    <location>
        <begin position="68"/>
        <end position="215"/>
    </location>
</feature>
<evidence type="ECO:0000259" key="7">
    <source>
        <dbReference type="Pfam" id="PF14322"/>
    </source>
</evidence>
<dbReference type="EMBL" id="LFJV01000007">
    <property type="protein sequence ID" value="KMM35193.1"/>
    <property type="molecule type" value="Genomic_DNA"/>
</dbReference>
<protein>
    <recommendedName>
        <fullName evidence="10">RagB/SusD family nutrient uptake outer membrane protein</fullName>
    </recommendedName>
</protein>
<evidence type="ECO:0000256" key="4">
    <source>
        <dbReference type="ARBA" id="ARBA00023136"/>
    </source>
</evidence>
<keyword evidence="5" id="KW-0998">Cell outer membrane</keyword>
<dbReference type="Gene3D" id="1.25.40.390">
    <property type="match status" value="1"/>
</dbReference>
<dbReference type="SUPFAM" id="SSF48452">
    <property type="entry name" value="TPR-like"/>
    <property type="match status" value="1"/>
</dbReference>
<evidence type="ECO:0000313" key="9">
    <source>
        <dbReference type="Proteomes" id="UP000036166"/>
    </source>
</evidence>
<comment type="caution">
    <text evidence="8">The sequence shown here is derived from an EMBL/GenBank/DDBJ whole genome shotgun (WGS) entry which is preliminary data.</text>
</comment>
<feature type="domain" description="RagB/SusD" evidence="6">
    <location>
        <begin position="309"/>
        <end position="573"/>
    </location>
</feature>
<comment type="subcellular location">
    <subcellularLocation>
        <location evidence="1">Cell outer membrane</location>
    </subcellularLocation>
</comment>
<dbReference type="InterPro" id="IPR011990">
    <property type="entry name" value="TPR-like_helical_dom_sf"/>
</dbReference>
<evidence type="ECO:0000256" key="1">
    <source>
        <dbReference type="ARBA" id="ARBA00004442"/>
    </source>
</evidence>
<evidence type="ECO:0000256" key="2">
    <source>
        <dbReference type="ARBA" id="ARBA00006275"/>
    </source>
</evidence>
<dbReference type="AlphaFoldDB" id="A0A0J6CPV9"/>
<evidence type="ECO:0008006" key="10">
    <source>
        <dbReference type="Google" id="ProtNLM"/>
    </source>
</evidence>
<dbReference type="PATRIC" id="fig|328812.4.peg.4875"/>
<dbReference type="PROSITE" id="PS51257">
    <property type="entry name" value="PROKAR_LIPOPROTEIN"/>
    <property type="match status" value="1"/>
</dbReference>
<dbReference type="InterPro" id="IPR012944">
    <property type="entry name" value="SusD_RagB_dom"/>
</dbReference>
<evidence type="ECO:0000313" key="8">
    <source>
        <dbReference type="EMBL" id="KMM35193.1"/>
    </source>
</evidence>
<accession>A0A0J6CPV9</accession>
<dbReference type="GO" id="GO:0009279">
    <property type="term" value="C:cell outer membrane"/>
    <property type="evidence" value="ECO:0007669"/>
    <property type="project" value="UniProtKB-SubCell"/>
</dbReference>
<dbReference type="InterPro" id="IPR033985">
    <property type="entry name" value="SusD-like_N"/>
</dbReference>
<name>A0A0J6CPV9_9BACT</name>
<evidence type="ECO:0000256" key="3">
    <source>
        <dbReference type="ARBA" id="ARBA00022729"/>
    </source>
</evidence>
<gene>
    <name evidence="8" type="ORF">ACM15_03025</name>
</gene>
<comment type="similarity">
    <text evidence="2">Belongs to the SusD family.</text>
</comment>
<keyword evidence="4" id="KW-0472">Membrane</keyword>
<organism evidence="8 9">
    <name type="scientific">Parabacteroides goldsteinii</name>
    <dbReference type="NCBI Taxonomy" id="328812"/>
    <lineage>
        <taxon>Bacteria</taxon>
        <taxon>Pseudomonadati</taxon>
        <taxon>Bacteroidota</taxon>
        <taxon>Bacteroidia</taxon>
        <taxon>Bacteroidales</taxon>
        <taxon>Tannerellaceae</taxon>
        <taxon>Parabacteroides</taxon>
    </lineage>
</organism>
<keyword evidence="3" id="KW-0732">Signal</keyword>
<reference evidence="8 9" key="1">
    <citation type="submission" date="2015-06" db="EMBL/GenBank/DDBJ databases">
        <title>Draft Genome Sequence of Parabacteroides goldsteinii with Putative Novel Metallo-Beta-Lactamases Isolated from a Blood Culture from a Human Patient.</title>
        <authorList>
            <person name="Krogh T.J."/>
            <person name="Agergaard C.N."/>
            <person name="Moller-Jensen J."/>
            <person name="Justesen U.S."/>
        </authorList>
    </citation>
    <scope>NUCLEOTIDE SEQUENCE [LARGE SCALE GENOMIC DNA]</scope>
    <source>
        <strain evidence="8 9">910340</strain>
    </source>
</reference>